<organism evidence="2">
    <name type="scientific">Arundo donax</name>
    <name type="common">Giant reed</name>
    <name type="synonym">Donax arundinaceus</name>
    <dbReference type="NCBI Taxonomy" id="35708"/>
    <lineage>
        <taxon>Eukaryota</taxon>
        <taxon>Viridiplantae</taxon>
        <taxon>Streptophyta</taxon>
        <taxon>Embryophyta</taxon>
        <taxon>Tracheophyta</taxon>
        <taxon>Spermatophyta</taxon>
        <taxon>Magnoliopsida</taxon>
        <taxon>Liliopsida</taxon>
        <taxon>Poales</taxon>
        <taxon>Poaceae</taxon>
        <taxon>PACMAD clade</taxon>
        <taxon>Arundinoideae</taxon>
        <taxon>Arundineae</taxon>
        <taxon>Arundo</taxon>
    </lineage>
</organism>
<proteinExistence type="predicted"/>
<reference evidence="2" key="1">
    <citation type="submission" date="2014-09" db="EMBL/GenBank/DDBJ databases">
        <authorList>
            <person name="Magalhaes I.L.F."/>
            <person name="Oliveira U."/>
            <person name="Santos F.R."/>
            <person name="Vidigal T.H.D.A."/>
            <person name="Brescovit A.D."/>
            <person name="Santos A.J."/>
        </authorList>
    </citation>
    <scope>NUCLEOTIDE SEQUENCE</scope>
    <source>
        <tissue evidence="2">Shoot tissue taken approximately 20 cm above the soil surface</tissue>
    </source>
</reference>
<feature type="region of interest" description="Disordered" evidence="1">
    <location>
        <begin position="1"/>
        <end position="56"/>
    </location>
</feature>
<dbReference type="EMBL" id="GBRH01275670">
    <property type="protein sequence ID" value="JAD22225.1"/>
    <property type="molecule type" value="Transcribed_RNA"/>
</dbReference>
<protein>
    <submittedName>
        <fullName evidence="2">Uncharacterized protein</fullName>
    </submittedName>
</protein>
<reference evidence="2" key="2">
    <citation type="journal article" date="2015" name="Data Brief">
        <title>Shoot transcriptome of the giant reed, Arundo donax.</title>
        <authorList>
            <person name="Barrero R.A."/>
            <person name="Guerrero F.D."/>
            <person name="Moolhuijzen P."/>
            <person name="Goolsby J.A."/>
            <person name="Tidwell J."/>
            <person name="Bellgard S.E."/>
            <person name="Bellgard M.I."/>
        </authorList>
    </citation>
    <scope>NUCLEOTIDE SEQUENCE</scope>
    <source>
        <tissue evidence="2">Shoot tissue taken approximately 20 cm above the soil surface</tissue>
    </source>
</reference>
<dbReference type="AlphaFoldDB" id="A0A0A8YA04"/>
<sequence length="56" mass="6001">MSWQRHSRTDSDAVEEHGGSKRVVPVTGDPGERPSGSGSGGDEKEKSDHLDALNRV</sequence>
<name>A0A0A8YA04_ARUDO</name>
<accession>A0A0A8YA04</accession>
<feature type="compositionally biased region" description="Basic and acidic residues" evidence="1">
    <location>
        <begin position="41"/>
        <end position="56"/>
    </location>
</feature>
<feature type="compositionally biased region" description="Basic and acidic residues" evidence="1">
    <location>
        <begin position="7"/>
        <end position="19"/>
    </location>
</feature>
<evidence type="ECO:0000313" key="2">
    <source>
        <dbReference type="EMBL" id="JAD22225.1"/>
    </source>
</evidence>
<evidence type="ECO:0000256" key="1">
    <source>
        <dbReference type="SAM" id="MobiDB-lite"/>
    </source>
</evidence>